<dbReference type="EMBL" id="WRPP01000001">
    <property type="protein sequence ID" value="MVU77232.1"/>
    <property type="molecule type" value="Genomic_DNA"/>
</dbReference>
<sequence length="105" mass="10535">MTSPTPWRADPGLAVERTALAWRRTTLSSILAFAVLAHAAVNASNVASTVGAAAAAGALAVTAGCCHLRGRQLRARLPREIGVLTTIMGAAVSTAAATAMLGLGL</sequence>
<keyword evidence="3 5" id="KW-1133">Transmembrane helix</keyword>
<evidence type="ECO:0000256" key="3">
    <source>
        <dbReference type="ARBA" id="ARBA00022989"/>
    </source>
</evidence>
<dbReference type="RefSeq" id="WP_328601600.1">
    <property type="nucleotide sequence ID" value="NZ_WRPP01000001.1"/>
</dbReference>
<evidence type="ECO:0000259" key="6">
    <source>
        <dbReference type="Pfam" id="PF02656"/>
    </source>
</evidence>
<accession>A0A7K1USA4</accession>
<organism evidence="7 8">
    <name type="scientific">Nocardia terrae</name>
    <dbReference type="NCBI Taxonomy" id="2675851"/>
    <lineage>
        <taxon>Bacteria</taxon>
        <taxon>Bacillati</taxon>
        <taxon>Actinomycetota</taxon>
        <taxon>Actinomycetes</taxon>
        <taxon>Mycobacteriales</taxon>
        <taxon>Nocardiaceae</taxon>
        <taxon>Nocardia</taxon>
    </lineage>
</organism>
<feature type="transmembrane region" description="Helical" evidence="5">
    <location>
        <begin position="81"/>
        <end position="103"/>
    </location>
</feature>
<feature type="transmembrane region" description="Helical" evidence="5">
    <location>
        <begin position="47"/>
        <end position="69"/>
    </location>
</feature>
<dbReference type="AlphaFoldDB" id="A0A7K1USA4"/>
<name>A0A7K1USA4_9NOCA</name>
<reference evidence="7 8" key="1">
    <citation type="submission" date="2019-12" db="EMBL/GenBank/DDBJ databases">
        <title>Nocardia sp. nov. ET3-3 isolated from soil.</title>
        <authorList>
            <person name="Kanchanasin P."/>
            <person name="Tanasupawat S."/>
            <person name="Yuki M."/>
            <person name="Kudo T."/>
        </authorList>
    </citation>
    <scope>NUCLEOTIDE SEQUENCE [LARGE SCALE GENOMIC DNA]</scope>
    <source>
        <strain evidence="7 8">ET3-3</strain>
    </source>
</reference>
<feature type="transmembrane region" description="Helical" evidence="5">
    <location>
        <begin position="21"/>
        <end position="41"/>
    </location>
</feature>
<comment type="caution">
    <text evidence="7">The sequence shown here is derived from an EMBL/GenBank/DDBJ whole genome shotgun (WGS) entry which is preliminary data.</text>
</comment>
<keyword evidence="4 5" id="KW-0472">Membrane</keyword>
<dbReference type="Proteomes" id="UP000466794">
    <property type="component" value="Unassembled WGS sequence"/>
</dbReference>
<evidence type="ECO:0000256" key="4">
    <source>
        <dbReference type="ARBA" id="ARBA00023136"/>
    </source>
</evidence>
<comment type="subcellular location">
    <subcellularLocation>
        <location evidence="1">Endomembrane system</location>
        <topology evidence="1">Multi-pass membrane protein</topology>
    </subcellularLocation>
</comment>
<evidence type="ECO:0000256" key="1">
    <source>
        <dbReference type="ARBA" id="ARBA00004127"/>
    </source>
</evidence>
<dbReference type="GO" id="GO:0012505">
    <property type="term" value="C:endomembrane system"/>
    <property type="evidence" value="ECO:0007669"/>
    <property type="project" value="UniProtKB-SubCell"/>
</dbReference>
<evidence type="ECO:0000313" key="7">
    <source>
        <dbReference type="EMBL" id="MVU77232.1"/>
    </source>
</evidence>
<evidence type="ECO:0000256" key="2">
    <source>
        <dbReference type="ARBA" id="ARBA00022692"/>
    </source>
</evidence>
<gene>
    <name evidence="7" type="ORF">GPX89_08220</name>
</gene>
<feature type="domain" description="DUF202" evidence="6">
    <location>
        <begin position="10"/>
        <end position="65"/>
    </location>
</feature>
<protein>
    <submittedName>
        <fullName evidence="7">DUF202 domain-containing protein</fullName>
    </submittedName>
</protein>
<dbReference type="InterPro" id="IPR003807">
    <property type="entry name" value="DUF202"/>
</dbReference>
<dbReference type="Pfam" id="PF02656">
    <property type="entry name" value="DUF202"/>
    <property type="match status" value="1"/>
</dbReference>
<keyword evidence="2 5" id="KW-0812">Transmembrane</keyword>
<evidence type="ECO:0000256" key="5">
    <source>
        <dbReference type="SAM" id="Phobius"/>
    </source>
</evidence>
<proteinExistence type="predicted"/>
<evidence type="ECO:0000313" key="8">
    <source>
        <dbReference type="Proteomes" id="UP000466794"/>
    </source>
</evidence>
<keyword evidence="8" id="KW-1185">Reference proteome</keyword>